<dbReference type="PANTHER" id="PTHR12510">
    <property type="entry name" value="TROPONIN C-AKIN-1 PROTEIN"/>
    <property type="match status" value="1"/>
</dbReference>
<dbReference type="InterPro" id="IPR009288">
    <property type="entry name" value="AIG2-like_dom"/>
</dbReference>
<evidence type="ECO:0000256" key="3">
    <source>
        <dbReference type="RuleBase" id="RU367036"/>
    </source>
</evidence>
<dbReference type="CDD" id="cd06661">
    <property type="entry name" value="GGCT_like"/>
    <property type="match status" value="1"/>
</dbReference>
<proteinExistence type="inferred from homology"/>
<accession>A0A7V8G0F7</accession>
<dbReference type="Gene3D" id="3.10.490.10">
    <property type="entry name" value="Gamma-glutamyl cyclotransferase-like"/>
    <property type="match status" value="1"/>
</dbReference>
<dbReference type="AlphaFoldDB" id="A0A7V8G0F7"/>
<reference evidence="6" key="1">
    <citation type="journal article" date="2020" name="MBio">
        <title>Horizontal gene transfer to a defensive symbiont with a reduced genome amongst a multipartite beetle microbiome.</title>
        <authorList>
            <person name="Waterworth S.C."/>
            <person name="Florez L.V."/>
            <person name="Rees E.R."/>
            <person name="Hertweck C."/>
            <person name="Kaltenpoth M."/>
            <person name="Kwan J.C."/>
        </authorList>
    </citation>
    <scope>NUCLEOTIDE SEQUENCE [LARGE SCALE GENOMIC DNA]</scope>
</reference>
<evidence type="ECO:0000313" key="5">
    <source>
        <dbReference type="EMBL" id="KAF1048680.1"/>
    </source>
</evidence>
<dbReference type="PANTHER" id="PTHR12510:SF4">
    <property type="entry name" value="GAMMA-GLUTAMYLAMINECYCLOTRANSFERASE"/>
    <property type="match status" value="1"/>
</dbReference>
<dbReference type="InterPro" id="IPR039126">
    <property type="entry name" value="GGACT"/>
</dbReference>
<comment type="similarity">
    <text evidence="1 3">Belongs to the gamma-glutamylcyclotransferase family.</text>
</comment>
<sequence>MASAPITARPERTARLPWVFVYGSLKRGQYNQHVLQGARFAAVARSVLAWRLVALRRYPALVRAPGPSPVTGELWDVPDGMMTMLDRFEEVPDLYARHEIEVECLESDEEGGLAAGARLMAQAYFMPAALAAAGRDLPAGTWPQQD</sequence>
<dbReference type="GO" id="GO:0061929">
    <property type="term" value="F:gamma-glutamylaminecyclotransferase activity"/>
    <property type="evidence" value="ECO:0007669"/>
    <property type="project" value="InterPro"/>
</dbReference>
<feature type="domain" description="Gamma-glutamylcyclotransferase AIG2-like" evidence="4">
    <location>
        <begin position="19"/>
        <end position="142"/>
    </location>
</feature>
<evidence type="ECO:0000256" key="2">
    <source>
        <dbReference type="PIRSR" id="PIRSR639126-1"/>
    </source>
</evidence>
<name>A0A7V8G0F7_9BURK</name>
<protein>
    <recommendedName>
        <fullName evidence="3">Gamma-glutamylcyclotransferase family protein</fullName>
    </recommendedName>
</protein>
<evidence type="ECO:0000313" key="6">
    <source>
        <dbReference type="Proteomes" id="UP000462435"/>
    </source>
</evidence>
<dbReference type="InterPro" id="IPR036568">
    <property type="entry name" value="GGCT-like_sf"/>
</dbReference>
<evidence type="ECO:0000256" key="1">
    <source>
        <dbReference type="ARBA" id="ARBA00008861"/>
    </source>
</evidence>
<dbReference type="Pfam" id="PF06094">
    <property type="entry name" value="GGACT"/>
    <property type="match status" value="1"/>
</dbReference>
<organism evidence="5 6">
    <name type="scientific">Herbaspirillum frisingense</name>
    <dbReference type="NCBI Taxonomy" id="92645"/>
    <lineage>
        <taxon>Bacteria</taxon>
        <taxon>Pseudomonadati</taxon>
        <taxon>Pseudomonadota</taxon>
        <taxon>Betaproteobacteria</taxon>
        <taxon>Burkholderiales</taxon>
        <taxon>Oxalobacteraceae</taxon>
        <taxon>Herbaspirillum</taxon>
    </lineage>
</organism>
<dbReference type="Proteomes" id="UP000462435">
    <property type="component" value="Unassembled WGS sequence"/>
</dbReference>
<dbReference type="SUPFAM" id="SSF110857">
    <property type="entry name" value="Gamma-glutamyl cyclotransferase-like"/>
    <property type="match status" value="1"/>
</dbReference>
<feature type="active site" description="Proton acceptor" evidence="2">
    <location>
        <position position="89"/>
    </location>
</feature>
<gene>
    <name evidence="5" type="ORF">GAK35_00230</name>
</gene>
<evidence type="ECO:0000259" key="4">
    <source>
        <dbReference type="Pfam" id="PF06094"/>
    </source>
</evidence>
<comment type="caution">
    <text evidence="5">The sequence shown here is derived from an EMBL/GenBank/DDBJ whole genome shotgun (WGS) entry which is preliminary data.</text>
</comment>
<dbReference type="GO" id="GO:0005829">
    <property type="term" value="C:cytosol"/>
    <property type="evidence" value="ECO:0007669"/>
    <property type="project" value="TreeGrafter"/>
</dbReference>
<dbReference type="EMBL" id="WNDX01000003">
    <property type="protein sequence ID" value="KAF1048680.1"/>
    <property type="molecule type" value="Genomic_DNA"/>
</dbReference>
<dbReference type="InterPro" id="IPR013024">
    <property type="entry name" value="GGCT-like"/>
</dbReference>